<keyword evidence="7" id="KW-0175">Coiled coil</keyword>
<dbReference type="Proteomes" id="UP001595799">
    <property type="component" value="Unassembled WGS sequence"/>
</dbReference>
<keyword evidence="10" id="KW-0378">Hydrolase</keyword>
<evidence type="ECO:0000256" key="8">
    <source>
        <dbReference type="SAM" id="MobiDB-lite"/>
    </source>
</evidence>
<feature type="region of interest" description="Disordered" evidence="8">
    <location>
        <begin position="1"/>
        <end position="47"/>
    </location>
</feature>
<dbReference type="Gene3D" id="3.30.479.30">
    <property type="entry name" value="Band 7 domain"/>
    <property type="match status" value="1"/>
</dbReference>
<dbReference type="GO" id="GO:0006508">
    <property type="term" value="P:proteolysis"/>
    <property type="evidence" value="ECO:0007669"/>
    <property type="project" value="UniProtKB-KW"/>
</dbReference>
<comment type="function">
    <text evidence="6">HflC and HflK could encode or regulate a protease.</text>
</comment>
<dbReference type="CDD" id="cd03404">
    <property type="entry name" value="SPFH_HflK"/>
    <property type="match status" value="1"/>
</dbReference>
<dbReference type="SUPFAM" id="SSF117892">
    <property type="entry name" value="Band 7/SPFH domain"/>
    <property type="match status" value="1"/>
</dbReference>
<dbReference type="InterPro" id="IPR001107">
    <property type="entry name" value="Band_7"/>
</dbReference>
<comment type="subunit">
    <text evidence="6">HflC and HflK may interact to form a multimeric complex.</text>
</comment>
<feature type="compositionally biased region" description="Low complexity" evidence="8">
    <location>
        <begin position="388"/>
        <end position="397"/>
    </location>
</feature>
<organism evidence="10 11">
    <name type="scientific">Fodinicurvata halophila</name>
    <dbReference type="NCBI Taxonomy" id="1419723"/>
    <lineage>
        <taxon>Bacteria</taxon>
        <taxon>Pseudomonadati</taxon>
        <taxon>Pseudomonadota</taxon>
        <taxon>Alphaproteobacteria</taxon>
        <taxon>Rhodospirillales</taxon>
        <taxon>Rhodovibrionaceae</taxon>
        <taxon>Fodinicurvata</taxon>
    </lineage>
</organism>
<feature type="region of interest" description="Disordered" evidence="8">
    <location>
        <begin position="371"/>
        <end position="397"/>
    </location>
</feature>
<sequence>MPWQSSGGSGGPWGGSGGGGGGPWGRGGAGGGNNSGGGGGQRPPDFEDMIRQGQERLKRLMPGGFGSGKVIVLLIIAAIVIWLLSGLYRVEPNEEGVVLVFGSYTKTTEPGLHWNWPTPIGEVETPSVESINAIEVGFRTTETSGATQDDVAQESLMLTGDQNIIDIDFTVLWRVSNARNFLFNIREPFATVKTAAESAMRDIIGQTDIQRALTESRQDIEGSTRELLQSVLDSYGSGILITQVQLQQVQPPEQVADAFNDVQRALQDQERLRNEAEAYRNGILPRARGDAQRIIQEANAYREEVVAQAQGQSQRFLSVYDAYSESPDTTRQRMYLETLQEVYGSTKKILLDSEGAQDIVPYLPLNELNRRTLSDGQPVRTDNLSNPSGGQSSQSGQ</sequence>
<proteinExistence type="inferred from homology"/>
<dbReference type="NCBIfam" id="TIGR01933">
    <property type="entry name" value="hflK"/>
    <property type="match status" value="1"/>
</dbReference>
<dbReference type="InterPro" id="IPR050710">
    <property type="entry name" value="Band7/mec-2_domain"/>
</dbReference>
<keyword evidence="11" id="KW-1185">Reference proteome</keyword>
<dbReference type="SMART" id="SM00244">
    <property type="entry name" value="PHB"/>
    <property type="match status" value="1"/>
</dbReference>
<keyword evidence="5 6" id="KW-0472">Membrane</keyword>
<evidence type="ECO:0000256" key="2">
    <source>
        <dbReference type="ARBA" id="ARBA00006971"/>
    </source>
</evidence>
<evidence type="ECO:0000256" key="5">
    <source>
        <dbReference type="ARBA" id="ARBA00023136"/>
    </source>
</evidence>
<dbReference type="EMBL" id="JBHSCW010000001">
    <property type="protein sequence ID" value="MFC4350182.1"/>
    <property type="molecule type" value="Genomic_DNA"/>
</dbReference>
<dbReference type="Pfam" id="PF01145">
    <property type="entry name" value="Band_7"/>
    <property type="match status" value="1"/>
</dbReference>
<reference evidence="11" key="1">
    <citation type="journal article" date="2019" name="Int. J. Syst. Evol. Microbiol.">
        <title>The Global Catalogue of Microorganisms (GCM) 10K type strain sequencing project: providing services to taxonomists for standard genome sequencing and annotation.</title>
        <authorList>
            <consortium name="The Broad Institute Genomics Platform"/>
            <consortium name="The Broad Institute Genome Sequencing Center for Infectious Disease"/>
            <person name="Wu L."/>
            <person name="Ma J."/>
        </authorList>
    </citation>
    <scope>NUCLEOTIDE SEQUENCE [LARGE SCALE GENOMIC DNA]</scope>
    <source>
        <strain evidence="11">CECT 8472</strain>
    </source>
</reference>
<feature type="transmembrane region" description="Helical" evidence="6">
    <location>
        <begin position="60"/>
        <end position="84"/>
    </location>
</feature>
<feature type="compositionally biased region" description="Gly residues" evidence="8">
    <location>
        <begin position="7"/>
        <end position="41"/>
    </location>
</feature>
<evidence type="ECO:0000256" key="1">
    <source>
        <dbReference type="ARBA" id="ARBA00004167"/>
    </source>
</evidence>
<evidence type="ECO:0000256" key="7">
    <source>
        <dbReference type="SAM" id="Coils"/>
    </source>
</evidence>
<dbReference type="RefSeq" id="WP_382420377.1">
    <property type="nucleotide sequence ID" value="NZ_JBHSCW010000001.1"/>
</dbReference>
<dbReference type="InterPro" id="IPR010201">
    <property type="entry name" value="HflK"/>
</dbReference>
<comment type="similarity">
    <text evidence="2 6">Belongs to the band 7/mec-2 family. HflK subfamily.</text>
</comment>
<evidence type="ECO:0000256" key="4">
    <source>
        <dbReference type="ARBA" id="ARBA00022989"/>
    </source>
</evidence>
<dbReference type="PANTHER" id="PTHR43327">
    <property type="entry name" value="STOMATIN-LIKE PROTEIN 2, MITOCHONDRIAL"/>
    <property type="match status" value="1"/>
</dbReference>
<evidence type="ECO:0000313" key="10">
    <source>
        <dbReference type="EMBL" id="MFC4350182.1"/>
    </source>
</evidence>
<evidence type="ECO:0000256" key="3">
    <source>
        <dbReference type="ARBA" id="ARBA00022692"/>
    </source>
</evidence>
<protein>
    <recommendedName>
        <fullName evidence="6">Protein HflK</fullName>
    </recommendedName>
</protein>
<keyword evidence="4 6" id="KW-1133">Transmembrane helix</keyword>
<comment type="caution">
    <text evidence="10">The sequence shown here is derived from an EMBL/GenBank/DDBJ whole genome shotgun (WGS) entry which is preliminary data.</text>
</comment>
<evidence type="ECO:0000259" key="9">
    <source>
        <dbReference type="SMART" id="SM00244"/>
    </source>
</evidence>
<feature type="coiled-coil region" evidence="7">
    <location>
        <begin position="255"/>
        <end position="282"/>
    </location>
</feature>
<feature type="domain" description="Band 7" evidence="9">
    <location>
        <begin position="85"/>
        <end position="263"/>
    </location>
</feature>
<keyword evidence="10" id="KW-0645">Protease</keyword>
<dbReference type="PANTHER" id="PTHR43327:SF2">
    <property type="entry name" value="MODULATOR OF FTSH PROTEASE HFLK"/>
    <property type="match status" value="1"/>
</dbReference>
<dbReference type="InterPro" id="IPR036013">
    <property type="entry name" value="Band_7/SPFH_dom_sf"/>
</dbReference>
<accession>A0ABV8UFX4</accession>
<name>A0ABV8UFX4_9PROT</name>
<comment type="subcellular location">
    <subcellularLocation>
        <location evidence="1">Membrane</location>
        <topology evidence="1">Single-pass membrane protein</topology>
    </subcellularLocation>
</comment>
<keyword evidence="3 6" id="KW-0812">Transmembrane</keyword>
<dbReference type="GO" id="GO:0008233">
    <property type="term" value="F:peptidase activity"/>
    <property type="evidence" value="ECO:0007669"/>
    <property type="project" value="UniProtKB-KW"/>
</dbReference>
<gene>
    <name evidence="10" type="primary">hflK</name>
    <name evidence="10" type="ORF">ACFOW6_01360</name>
</gene>
<evidence type="ECO:0000313" key="11">
    <source>
        <dbReference type="Proteomes" id="UP001595799"/>
    </source>
</evidence>
<evidence type="ECO:0000256" key="6">
    <source>
        <dbReference type="RuleBase" id="RU364113"/>
    </source>
</evidence>